<gene>
    <name evidence="3" type="ORF">OG469_32195</name>
</gene>
<proteinExistence type="predicted"/>
<keyword evidence="2" id="KW-1133">Transmembrane helix</keyword>
<protein>
    <submittedName>
        <fullName evidence="3">DUF5134 domain-containing protein</fullName>
    </submittedName>
</protein>
<evidence type="ECO:0000256" key="1">
    <source>
        <dbReference type="SAM" id="MobiDB-lite"/>
    </source>
</evidence>
<feature type="compositionally biased region" description="Low complexity" evidence="1">
    <location>
        <begin position="117"/>
        <end position="127"/>
    </location>
</feature>
<keyword evidence="2" id="KW-0472">Membrane</keyword>
<dbReference type="InterPro" id="IPR033458">
    <property type="entry name" value="DUF5134"/>
</dbReference>
<dbReference type="Proteomes" id="UP001432014">
    <property type="component" value="Chromosome"/>
</dbReference>
<organism evidence="3 4">
    <name type="scientific">Kitasatospora herbaricolor</name>
    <dbReference type="NCBI Taxonomy" id="68217"/>
    <lineage>
        <taxon>Bacteria</taxon>
        <taxon>Bacillati</taxon>
        <taxon>Actinomycetota</taxon>
        <taxon>Actinomycetes</taxon>
        <taxon>Kitasatosporales</taxon>
        <taxon>Streptomycetaceae</taxon>
        <taxon>Kitasatospora</taxon>
    </lineage>
</organism>
<sequence length="228" mass="23117">MHGPAVLTWLLAALTATAGTYCLSRLRGPSCERPGPGARRGVLSHESAAAEALMGLGMAAMAVTGGVVPPSVWAWVFGLPGAWFLLAALAPRPGVARSTVRHPPVLPSTALPSTALGPAFPHAAGPHSPAPHSPARRGHRLHHAIGALAMTYMALAMDGAPAHAHHQAGAGLPLLTGGLLLYFGGYTLWAGSRLLATPGGGLHSGSAGLPQACRLTMGIGMFAMLLTL</sequence>
<keyword evidence="4" id="KW-1185">Reference proteome</keyword>
<name>A0ABZ1WG56_9ACTN</name>
<dbReference type="Pfam" id="PF17197">
    <property type="entry name" value="DUF5134"/>
    <property type="match status" value="1"/>
</dbReference>
<evidence type="ECO:0000256" key="2">
    <source>
        <dbReference type="SAM" id="Phobius"/>
    </source>
</evidence>
<dbReference type="EMBL" id="CP108482">
    <property type="protein sequence ID" value="WUS59758.1"/>
    <property type="molecule type" value="Genomic_DNA"/>
</dbReference>
<dbReference type="RefSeq" id="WP_329494132.1">
    <property type="nucleotide sequence ID" value="NZ_CP108460.1"/>
</dbReference>
<accession>A0ABZ1WG56</accession>
<evidence type="ECO:0000313" key="3">
    <source>
        <dbReference type="EMBL" id="WUS59758.1"/>
    </source>
</evidence>
<keyword evidence="2" id="KW-0812">Transmembrane</keyword>
<reference evidence="3 4" key="1">
    <citation type="submission" date="2022-10" db="EMBL/GenBank/DDBJ databases">
        <title>The complete genomes of actinobacterial strains from the NBC collection.</title>
        <authorList>
            <person name="Joergensen T.S."/>
            <person name="Alvarez Arevalo M."/>
            <person name="Sterndorff E.B."/>
            <person name="Faurdal D."/>
            <person name="Vuksanovic O."/>
            <person name="Mourched A.-S."/>
            <person name="Charusanti P."/>
            <person name="Shaw S."/>
            <person name="Blin K."/>
            <person name="Weber T."/>
        </authorList>
    </citation>
    <scope>NUCLEOTIDE SEQUENCE [LARGE SCALE GENOMIC DNA]</scope>
    <source>
        <strain evidence="3 4">NBC_01247</strain>
    </source>
</reference>
<feature type="transmembrane region" description="Helical" evidence="2">
    <location>
        <begin position="170"/>
        <end position="189"/>
    </location>
</feature>
<feature type="region of interest" description="Disordered" evidence="1">
    <location>
        <begin position="117"/>
        <end position="137"/>
    </location>
</feature>
<evidence type="ECO:0000313" key="4">
    <source>
        <dbReference type="Proteomes" id="UP001432014"/>
    </source>
</evidence>
<feature type="transmembrane region" description="Helical" evidence="2">
    <location>
        <begin position="72"/>
        <end position="91"/>
    </location>
</feature>